<dbReference type="Proteomes" id="UP000317982">
    <property type="component" value="Unassembled WGS sequence"/>
</dbReference>
<feature type="region of interest" description="Disordered" evidence="1">
    <location>
        <begin position="1"/>
        <end position="38"/>
    </location>
</feature>
<dbReference type="AlphaFoldDB" id="A0A545AMP2"/>
<feature type="transmembrane region" description="Helical" evidence="2">
    <location>
        <begin position="172"/>
        <end position="195"/>
    </location>
</feature>
<comment type="caution">
    <text evidence="3">The sequence shown here is derived from an EMBL/GenBank/DDBJ whole genome shotgun (WGS) entry which is preliminary data.</text>
</comment>
<feature type="transmembrane region" description="Helical" evidence="2">
    <location>
        <begin position="109"/>
        <end position="131"/>
    </location>
</feature>
<accession>A0A545AMP2</accession>
<dbReference type="InParanoid" id="A0A545AMP2"/>
<dbReference type="RefSeq" id="WP_142706907.1">
    <property type="nucleotide sequence ID" value="NZ_VIRS01000017.1"/>
</dbReference>
<protein>
    <submittedName>
        <fullName evidence="3">Uncharacterized protein</fullName>
    </submittedName>
</protein>
<dbReference type="EMBL" id="VIRS01000017">
    <property type="protein sequence ID" value="TQS42599.1"/>
    <property type="molecule type" value="Genomic_DNA"/>
</dbReference>
<evidence type="ECO:0000313" key="3">
    <source>
        <dbReference type="EMBL" id="TQS42599.1"/>
    </source>
</evidence>
<feature type="transmembrane region" description="Helical" evidence="2">
    <location>
        <begin position="207"/>
        <end position="229"/>
    </location>
</feature>
<keyword evidence="2" id="KW-0812">Transmembrane</keyword>
<feature type="transmembrane region" description="Helical" evidence="2">
    <location>
        <begin position="137"/>
        <end position="160"/>
    </location>
</feature>
<evidence type="ECO:0000256" key="2">
    <source>
        <dbReference type="SAM" id="Phobius"/>
    </source>
</evidence>
<sequence length="246" mass="25564">MSTGRSGAGSRWAAQALTRPPTARTDPSRPPAGPRSTTLATRLPIAPCATPIPKLRRPWALATADLSAAPALPAYVRLPRLRPAIVVPALPGGGFRVPDPDDDRRAAQIVVASGISGVAVLATIAAVSLFVPGVAAVGGFALGFLGLVGAFSGYAAWRWLRWARHRTERLPWSVIAALGATITASELYGAAGIAVAHSGFFERLTVLAGFGFAAALTVAVTGVAALITYHRSVTDAQLSRWARRFA</sequence>
<keyword evidence="2" id="KW-0472">Membrane</keyword>
<dbReference type="OrthoDB" id="9975098at2"/>
<evidence type="ECO:0000313" key="4">
    <source>
        <dbReference type="Proteomes" id="UP000317982"/>
    </source>
</evidence>
<organism evidence="3 4">
    <name type="scientific">Cryptosporangium phraense</name>
    <dbReference type="NCBI Taxonomy" id="2593070"/>
    <lineage>
        <taxon>Bacteria</taxon>
        <taxon>Bacillati</taxon>
        <taxon>Actinomycetota</taxon>
        <taxon>Actinomycetes</taxon>
        <taxon>Cryptosporangiales</taxon>
        <taxon>Cryptosporangiaceae</taxon>
        <taxon>Cryptosporangium</taxon>
    </lineage>
</organism>
<reference evidence="3 4" key="1">
    <citation type="submission" date="2019-07" db="EMBL/GenBank/DDBJ databases">
        <title>Cryptosporangium phraense sp. nov., isolated from plant litter.</title>
        <authorList>
            <person name="Suriyachadkun C."/>
        </authorList>
    </citation>
    <scope>NUCLEOTIDE SEQUENCE [LARGE SCALE GENOMIC DNA]</scope>
    <source>
        <strain evidence="3 4">A-T 5661</strain>
    </source>
</reference>
<name>A0A545AMP2_9ACTN</name>
<keyword evidence="2" id="KW-1133">Transmembrane helix</keyword>
<proteinExistence type="predicted"/>
<keyword evidence="4" id="KW-1185">Reference proteome</keyword>
<gene>
    <name evidence="3" type="ORF">FL583_23185</name>
</gene>
<evidence type="ECO:0000256" key="1">
    <source>
        <dbReference type="SAM" id="MobiDB-lite"/>
    </source>
</evidence>